<dbReference type="Pfam" id="PF13563">
    <property type="entry name" value="2_5_RNA_ligase2"/>
    <property type="match status" value="1"/>
</dbReference>
<dbReference type="PANTHER" id="PTHR28141:SF1">
    <property type="entry name" value="2',3'-CYCLIC-NUCLEOTIDE 3'-PHOSPHODIESTERASE"/>
    <property type="match status" value="1"/>
</dbReference>
<dbReference type="AlphaFoldDB" id="A2BXH7"/>
<sequence length="170" mass="19987">MRINKGYWLWGLFPSKETNILNEIKVKVQSKLKSPFFETHITLAGPYLSIDKPFLNKLKTFGESNSVIMLNVEGYDFKQKKYESFYISIKKSRPLNEIRKNIYELNKFDVGNNYSPHISLSYGNHEIKEKKILISKLPKFNKPIKMSKIALVQVDEDIHLWKILESFDLN</sequence>
<dbReference type="InterPro" id="IPR009097">
    <property type="entry name" value="Cyclic_Pdiesterase"/>
</dbReference>
<dbReference type="GeneID" id="60201897"/>
<dbReference type="GO" id="GO:0004113">
    <property type="term" value="F:2',3'-cyclic-nucleotide 3'-phosphodiesterase activity"/>
    <property type="evidence" value="ECO:0007669"/>
    <property type="project" value="TreeGrafter"/>
</dbReference>
<protein>
    <submittedName>
        <fullName evidence="1">Uncharacterized protein</fullName>
    </submittedName>
</protein>
<evidence type="ECO:0000313" key="1">
    <source>
        <dbReference type="EMBL" id="ABM72488.1"/>
    </source>
</evidence>
<dbReference type="RefSeq" id="WP_011820587.1">
    <property type="nucleotide sequence ID" value="NC_008817.1"/>
</dbReference>
<dbReference type="PANTHER" id="PTHR28141">
    <property type="entry name" value="2',3'-CYCLIC-NUCLEOTIDE 3'-PHOSPHODIESTERASE"/>
    <property type="match status" value="1"/>
</dbReference>
<dbReference type="SUPFAM" id="SSF55144">
    <property type="entry name" value="LigT-like"/>
    <property type="match status" value="1"/>
</dbReference>
<evidence type="ECO:0000313" key="2">
    <source>
        <dbReference type="Proteomes" id="UP000001589"/>
    </source>
</evidence>
<dbReference type="InterPro" id="IPR012386">
    <property type="entry name" value="Cyclic-nucl_3Pdiesterase"/>
</dbReference>
<gene>
    <name evidence="1" type="ordered locus">P9515_12811</name>
</gene>
<dbReference type="GO" id="GO:0009187">
    <property type="term" value="P:cyclic nucleotide metabolic process"/>
    <property type="evidence" value="ECO:0007669"/>
    <property type="project" value="TreeGrafter"/>
</dbReference>
<dbReference type="Proteomes" id="UP000001589">
    <property type="component" value="Chromosome"/>
</dbReference>
<organism evidence="1 2">
    <name type="scientific">Prochlorococcus marinus (strain MIT 9515)</name>
    <dbReference type="NCBI Taxonomy" id="167542"/>
    <lineage>
        <taxon>Bacteria</taxon>
        <taxon>Bacillati</taxon>
        <taxon>Cyanobacteriota</taxon>
        <taxon>Cyanophyceae</taxon>
        <taxon>Synechococcales</taxon>
        <taxon>Prochlorococcaceae</taxon>
        <taxon>Prochlorococcus</taxon>
    </lineage>
</organism>
<reference evidence="1 2" key="1">
    <citation type="journal article" date="2007" name="PLoS Genet.">
        <title>Patterns and implications of gene gain and loss in the evolution of Prochlorococcus.</title>
        <authorList>
            <person name="Kettler G.C."/>
            <person name="Martiny A.C."/>
            <person name="Huang K."/>
            <person name="Zucker J."/>
            <person name="Coleman M.L."/>
            <person name="Rodrigue S."/>
            <person name="Chen F."/>
            <person name="Lapidus A."/>
            <person name="Ferriera S."/>
            <person name="Johnson J."/>
            <person name="Steglich C."/>
            <person name="Church G.M."/>
            <person name="Richardson P."/>
            <person name="Chisholm S.W."/>
        </authorList>
    </citation>
    <scope>NUCLEOTIDE SEQUENCE [LARGE SCALE GENOMIC DNA]</scope>
    <source>
        <strain evidence="1 2">MIT 9515</strain>
    </source>
</reference>
<dbReference type="KEGG" id="pmc:P9515_12811"/>
<dbReference type="eggNOG" id="COG1514">
    <property type="taxonomic scope" value="Bacteria"/>
</dbReference>
<name>A2BXH7_PROM5</name>
<proteinExistence type="predicted"/>
<accession>A2BXH7</accession>
<dbReference type="EMBL" id="CP000552">
    <property type="protein sequence ID" value="ABM72488.1"/>
    <property type="molecule type" value="Genomic_DNA"/>
</dbReference>
<dbReference type="HOGENOM" id="CLU_1569306_0_0_3"/>
<dbReference type="Gene3D" id="3.90.1140.10">
    <property type="entry name" value="Cyclic phosphodiesterase"/>
    <property type="match status" value="1"/>
</dbReference>
<dbReference type="OrthoDB" id="541682at2"/>